<proteinExistence type="predicted"/>
<sequence>MLTFRNSLILYTLTLAGLASMVIYQHFSLLWPGLLTIGYAALIGYGSARVESSFFVKTVCHGPASRQQIALTFDDGPTEMTLEILAILRRHSVAATFFCIGQRVNQWPDIVRQAHAEGHIIGNHSFSHGYWFDLFSTIQFQQELQLTNQAIQTAIGRQPALFRPPYGVTTPNLAWAIRQRKLTCVGWNVRTMDTVITNETKLLARAVNALAPGTIFLFHDHVASTARMLEAFILEARNRGYEFVNLNQLLDVQPYV</sequence>
<dbReference type="Gene3D" id="3.20.20.370">
    <property type="entry name" value="Glycoside hydrolase/deacetylase"/>
    <property type="match status" value="1"/>
</dbReference>
<name>A0ABT9BC16_9BACT</name>
<keyword evidence="1" id="KW-0472">Membrane</keyword>
<evidence type="ECO:0000256" key="1">
    <source>
        <dbReference type="SAM" id="Phobius"/>
    </source>
</evidence>
<dbReference type="EMBL" id="JAUQSY010000008">
    <property type="protein sequence ID" value="MDO7875809.1"/>
    <property type="molecule type" value="Genomic_DNA"/>
</dbReference>
<dbReference type="RefSeq" id="WP_305007134.1">
    <property type="nucleotide sequence ID" value="NZ_JAUQSY010000008.1"/>
</dbReference>
<dbReference type="InterPro" id="IPR002509">
    <property type="entry name" value="NODB_dom"/>
</dbReference>
<feature type="transmembrane region" description="Helical" evidence="1">
    <location>
        <begin position="7"/>
        <end position="24"/>
    </location>
</feature>
<feature type="domain" description="NodB homology" evidence="2">
    <location>
        <begin position="67"/>
        <end position="244"/>
    </location>
</feature>
<keyword evidence="1" id="KW-0812">Transmembrane</keyword>
<dbReference type="PANTHER" id="PTHR10587:SF125">
    <property type="entry name" value="POLYSACCHARIDE DEACETYLASE YHEN-RELATED"/>
    <property type="match status" value="1"/>
</dbReference>
<protein>
    <submittedName>
        <fullName evidence="3">Polysaccharide deacetylase family protein</fullName>
        <ecNumber evidence="3">3.-.-.-</ecNumber>
    </submittedName>
</protein>
<dbReference type="InterPro" id="IPR011330">
    <property type="entry name" value="Glyco_hydro/deAcase_b/a-brl"/>
</dbReference>
<dbReference type="GO" id="GO:0016787">
    <property type="term" value="F:hydrolase activity"/>
    <property type="evidence" value="ECO:0007669"/>
    <property type="project" value="UniProtKB-KW"/>
</dbReference>
<organism evidence="3 4">
    <name type="scientific">Hymenobacter aranciens</name>
    <dbReference type="NCBI Taxonomy" id="3063996"/>
    <lineage>
        <taxon>Bacteria</taxon>
        <taxon>Pseudomonadati</taxon>
        <taxon>Bacteroidota</taxon>
        <taxon>Cytophagia</taxon>
        <taxon>Cytophagales</taxon>
        <taxon>Hymenobacteraceae</taxon>
        <taxon>Hymenobacter</taxon>
    </lineage>
</organism>
<dbReference type="Proteomes" id="UP001176429">
    <property type="component" value="Unassembled WGS sequence"/>
</dbReference>
<feature type="transmembrane region" description="Helical" evidence="1">
    <location>
        <begin position="30"/>
        <end position="48"/>
    </location>
</feature>
<dbReference type="CDD" id="cd10917">
    <property type="entry name" value="CE4_NodB_like_6s_7s"/>
    <property type="match status" value="1"/>
</dbReference>
<keyword evidence="3" id="KW-0378">Hydrolase</keyword>
<dbReference type="EC" id="3.-.-.-" evidence="3"/>
<evidence type="ECO:0000313" key="3">
    <source>
        <dbReference type="EMBL" id="MDO7875809.1"/>
    </source>
</evidence>
<evidence type="ECO:0000313" key="4">
    <source>
        <dbReference type="Proteomes" id="UP001176429"/>
    </source>
</evidence>
<gene>
    <name evidence="3" type="ORF">Q5H93_13785</name>
</gene>
<reference evidence="3" key="1">
    <citation type="submission" date="2023-07" db="EMBL/GenBank/DDBJ databases">
        <authorList>
            <person name="Kim M.K."/>
        </authorList>
    </citation>
    <scope>NUCLEOTIDE SEQUENCE</scope>
    <source>
        <strain evidence="3">ASUV-10-1</strain>
    </source>
</reference>
<dbReference type="PROSITE" id="PS51677">
    <property type="entry name" value="NODB"/>
    <property type="match status" value="1"/>
</dbReference>
<dbReference type="PANTHER" id="PTHR10587">
    <property type="entry name" value="GLYCOSYL TRANSFERASE-RELATED"/>
    <property type="match status" value="1"/>
</dbReference>
<dbReference type="InterPro" id="IPR050248">
    <property type="entry name" value="Polysacc_deacetylase_ArnD"/>
</dbReference>
<dbReference type="SUPFAM" id="SSF88713">
    <property type="entry name" value="Glycoside hydrolase/deacetylase"/>
    <property type="match status" value="1"/>
</dbReference>
<keyword evidence="4" id="KW-1185">Reference proteome</keyword>
<accession>A0ABT9BC16</accession>
<evidence type="ECO:0000259" key="2">
    <source>
        <dbReference type="PROSITE" id="PS51677"/>
    </source>
</evidence>
<dbReference type="Pfam" id="PF01522">
    <property type="entry name" value="Polysacc_deac_1"/>
    <property type="match status" value="1"/>
</dbReference>
<comment type="caution">
    <text evidence="3">The sequence shown here is derived from an EMBL/GenBank/DDBJ whole genome shotgun (WGS) entry which is preliminary data.</text>
</comment>
<keyword evidence="1" id="KW-1133">Transmembrane helix</keyword>